<reference evidence="5 6" key="1">
    <citation type="journal article" date="2014" name="Genome Announc.">
        <title>Draft Genome Sequence of Magnetospirillum sp. Strain SO-1, a Freshwater Magnetotactic Bacterium Isolated from the Ol'khovka River, Russia.</title>
        <authorList>
            <person name="Grouzdev D.S."/>
            <person name="Dziuba M.V."/>
            <person name="Sukhacheva M.S."/>
            <person name="Mardanov A.V."/>
            <person name="Beletskiy A.V."/>
            <person name="Kuznetsov B.B."/>
            <person name="Skryabin K.G."/>
        </authorList>
    </citation>
    <scope>NUCLEOTIDE SEQUENCE [LARGE SCALE GENOMIC DNA]</scope>
    <source>
        <strain evidence="5 6">SO-1</strain>
    </source>
</reference>
<dbReference type="EMBL" id="AONQ01000033">
    <property type="protein sequence ID" value="EME69471.1"/>
    <property type="molecule type" value="Genomic_DNA"/>
</dbReference>
<dbReference type="Proteomes" id="UP000011744">
    <property type="component" value="Unassembled WGS sequence"/>
</dbReference>
<evidence type="ECO:0000313" key="6">
    <source>
        <dbReference type="Proteomes" id="UP000011744"/>
    </source>
</evidence>
<gene>
    <name evidence="5" type="ORF">H261_12944</name>
</gene>
<feature type="repeat" description="TPR" evidence="3">
    <location>
        <begin position="63"/>
        <end position="96"/>
    </location>
</feature>
<proteinExistence type="predicted"/>
<sequence>MALIDAEQYQTAIAVLRAMDPQSDAEAAEVDRALGRIYLGLGKAGKAAEFFEHALTTSLDSEAEAYLGLAEAKMALGQLAQARRHAETVLKTDPDQLHAHLVLARIDQRLGREAEATRRLETLARQRADSEEVAVMLARYTARVKSAATAAERLGLFLRQHPDSAEASDMLGQLYWEMGRKADAVKYRIKAGRLFLERGRDGRAAAIAQWLQNVDPEGRLIPRSEADAPPASLPPPP</sequence>
<dbReference type="STRING" id="1244869.H261_12944"/>
<name>M2Y8V1_9PROT</name>
<organism evidence="5 6">
    <name type="scientific">Paramagnetospirillum caucaseum</name>
    <dbReference type="NCBI Taxonomy" id="1244869"/>
    <lineage>
        <taxon>Bacteria</taxon>
        <taxon>Pseudomonadati</taxon>
        <taxon>Pseudomonadota</taxon>
        <taxon>Alphaproteobacteria</taxon>
        <taxon>Rhodospirillales</taxon>
        <taxon>Magnetospirillaceae</taxon>
        <taxon>Paramagnetospirillum</taxon>
    </lineage>
</organism>
<dbReference type="Pfam" id="PF14559">
    <property type="entry name" value="TPR_19"/>
    <property type="match status" value="1"/>
</dbReference>
<dbReference type="GO" id="GO:0008233">
    <property type="term" value="F:peptidase activity"/>
    <property type="evidence" value="ECO:0007669"/>
    <property type="project" value="UniProtKB-KW"/>
</dbReference>
<evidence type="ECO:0000256" key="3">
    <source>
        <dbReference type="PROSITE-ProRule" id="PRU00339"/>
    </source>
</evidence>
<evidence type="ECO:0000313" key="5">
    <source>
        <dbReference type="EMBL" id="EME69471.1"/>
    </source>
</evidence>
<evidence type="ECO:0000256" key="2">
    <source>
        <dbReference type="ARBA" id="ARBA00022803"/>
    </source>
</evidence>
<dbReference type="Gene3D" id="1.25.40.10">
    <property type="entry name" value="Tetratricopeptide repeat domain"/>
    <property type="match status" value="1"/>
</dbReference>
<keyword evidence="5" id="KW-0645">Protease</keyword>
<dbReference type="SUPFAM" id="SSF48452">
    <property type="entry name" value="TPR-like"/>
    <property type="match status" value="1"/>
</dbReference>
<dbReference type="InterPro" id="IPR051012">
    <property type="entry name" value="CellSynth/LPSAsmb/PSIAsmb"/>
</dbReference>
<dbReference type="InterPro" id="IPR011990">
    <property type="entry name" value="TPR-like_helical_dom_sf"/>
</dbReference>
<dbReference type="AlphaFoldDB" id="M2Y8V1"/>
<keyword evidence="2 3" id="KW-0802">TPR repeat</keyword>
<accession>M2Y8V1</accession>
<dbReference type="PROSITE" id="PS50005">
    <property type="entry name" value="TPR"/>
    <property type="match status" value="2"/>
</dbReference>
<dbReference type="PANTHER" id="PTHR45586">
    <property type="entry name" value="TPR REPEAT-CONTAINING PROTEIN PA4667"/>
    <property type="match status" value="1"/>
</dbReference>
<dbReference type="InterPro" id="IPR019734">
    <property type="entry name" value="TPR_rpt"/>
</dbReference>
<dbReference type="SMART" id="SM00028">
    <property type="entry name" value="TPR"/>
    <property type="match status" value="2"/>
</dbReference>
<keyword evidence="1" id="KW-0677">Repeat</keyword>
<evidence type="ECO:0000256" key="1">
    <source>
        <dbReference type="ARBA" id="ARBA00022737"/>
    </source>
</evidence>
<dbReference type="Pfam" id="PF13181">
    <property type="entry name" value="TPR_8"/>
    <property type="match status" value="2"/>
</dbReference>
<keyword evidence="6" id="KW-1185">Reference proteome</keyword>
<comment type="caution">
    <text evidence="5">The sequence shown here is derived from an EMBL/GenBank/DDBJ whole genome shotgun (WGS) entry which is preliminary data.</text>
</comment>
<feature type="repeat" description="TPR" evidence="3">
    <location>
        <begin position="28"/>
        <end position="61"/>
    </location>
</feature>
<dbReference type="OrthoDB" id="9814069at2"/>
<protein>
    <submittedName>
        <fullName evidence="5">Trypsin-like serine protease</fullName>
    </submittedName>
</protein>
<dbReference type="eggNOG" id="COG0457">
    <property type="taxonomic scope" value="Bacteria"/>
</dbReference>
<evidence type="ECO:0000256" key="4">
    <source>
        <dbReference type="SAM" id="MobiDB-lite"/>
    </source>
</evidence>
<dbReference type="GO" id="GO:0006508">
    <property type="term" value="P:proteolysis"/>
    <property type="evidence" value="ECO:0007669"/>
    <property type="project" value="UniProtKB-KW"/>
</dbReference>
<feature type="region of interest" description="Disordered" evidence="4">
    <location>
        <begin position="218"/>
        <end position="237"/>
    </location>
</feature>
<keyword evidence="5" id="KW-0378">Hydrolase</keyword>
<dbReference type="PANTHER" id="PTHR45586:SF1">
    <property type="entry name" value="LIPOPOLYSACCHARIDE ASSEMBLY PROTEIN B"/>
    <property type="match status" value="1"/>
</dbReference>
<dbReference type="RefSeq" id="WP_008618119.1">
    <property type="nucleotide sequence ID" value="NZ_AONQ01000033.1"/>
</dbReference>
<feature type="non-terminal residue" evidence="5">
    <location>
        <position position="237"/>
    </location>
</feature>